<evidence type="ECO:0000256" key="1">
    <source>
        <dbReference type="SAM" id="MobiDB-lite"/>
    </source>
</evidence>
<dbReference type="EMBL" id="QRBI01000108">
    <property type="protein sequence ID" value="RMC11385.1"/>
    <property type="molecule type" value="Genomic_DNA"/>
</dbReference>
<protein>
    <submittedName>
        <fullName evidence="2">Uncharacterized protein</fullName>
    </submittedName>
</protein>
<feature type="compositionally biased region" description="Basic and acidic residues" evidence="1">
    <location>
        <begin position="75"/>
        <end position="92"/>
    </location>
</feature>
<sequence>MEFVVSEECKPGHSSWIFNDSQKTRSLVLNLISKAEQLPAAERFLTASWSLLQNWLRKKKDASTRSNTVAFGKGIEGRRERREEKRREEKRREEKRKRREEKREEKREKRREEKEKRREEKSSSQKQSNDLKFEVMF</sequence>
<organism evidence="2 3">
    <name type="scientific">Hirundo rustica rustica</name>
    <dbReference type="NCBI Taxonomy" id="333673"/>
    <lineage>
        <taxon>Eukaryota</taxon>
        <taxon>Metazoa</taxon>
        <taxon>Chordata</taxon>
        <taxon>Craniata</taxon>
        <taxon>Vertebrata</taxon>
        <taxon>Euteleostomi</taxon>
        <taxon>Archelosauria</taxon>
        <taxon>Archosauria</taxon>
        <taxon>Dinosauria</taxon>
        <taxon>Saurischia</taxon>
        <taxon>Theropoda</taxon>
        <taxon>Coelurosauria</taxon>
        <taxon>Aves</taxon>
        <taxon>Neognathae</taxon>
        <taxon>Neoaves</taxon>
        <taxon>Telluraves</taxon>
        <taxon>Australaves</taxon>
        <taxon>Passeriformes</taxon>
        <taxon>Sylvioidea</taxon>
        <taxon>Hirundinidae</taxon>
        <taxon>Hirundo</taxon>
    </lineage>
</organism>
<evidence type="ECO:0000313" key="3">
    <source>
        <dbReference type="Proteomes" id="UP000269221"/>
    </source>
</evidence>
<feature type="compositionally biased region" description="Basic and acidic residues" evidence="1">
    <location>
        <begin position="101"/>
        <end position="137"/>
    </location>
</feature>
<feature type="region of interest" description="Disordered" evidence="1">
    <location>
        <begin position="58"/>
        <end position="137"/>
    </location>
</feature>
<proteinExistence type="predicted"/>
<dbReference type="AlphaFoldDB" id="A0A3M0KED4"/>
<comment type="caution">
    <text evidence="2">The sequence shown here is derived from an EMBL/GenBank/DDBJ whole genome shotgun (WGS) entry which is preliminary data.</text>
</comment>
<evidence type="ECO:0000313" key="2">
    <source>
        <dbReference type="EMBL" id="RMC11385.1"/>
    </source>
</evidence>
<dbReference type="Proteomes" id="UP000269221">
    <property type="component" value="Unassembled WGS sequence"/>
</dbReference>
<gene>
    <name evidence="2" type="ORF">DUI87_11504</name>
</gene>
<name>A0A3M0KED4_HIRRU</name>
<accession>A0A3M0KED4</accession>
<keyword evidence="3" id="KW-1185">Reference proteome</keyword>
<reference evidence="2 3" key="1">
    <citation type="submission" date="2018-07" db="EMBL/GenBank/DDBJ databases">
        <title>A high quality draft genome assembly of the barn swallow (H. rustica rustica).</title>
        <authorList>
            <person name="Formenti G."/>
            <person name="Chiara M."/>
            <person name="Poveda L."/>
            <person name="Francoijs K.-J."/>
            <person name="Bonisoli-Alquati A."/>
            <person name="Canova L."/>
            <person name="Gianfranceschi L."/>
            <person name="Horner D.S."/>
            <person name="Saino N."/>
        </authorList>
    </citation>
    <scope>NUCLEOTIDE SEQUENCE [LARGE SCALE GENOMIC DNA]</scope>
    <source>
        <strain evidence="2">Chelidonia</strain>
        <tissue evidence="2">Blood</tissue>
    </source>
</reference>